<evidence type="ECO:0000256" key="2">
    <source>
        <dbReference type="ARBA" id="ARBA00022723"/>
    </source>
</evidence>
<dbReference type="PANTHER" id="PTHR37302">
    <property type="entry name" value="SLR1116 PROTEIN"/>
    <property type="match status" value="1"/>
</dbReference>
<dbReference type="PANTHER" id="PTHR37302:SF1">
    <property type="entry name" value="PROTEIN DINB"/>
    <property type="match status" value="1"/>
</dbReference>
<dbReference type="Proteomes" id="UP001597541">
    <property type="component" value="Unassembled WGS sequence"/>
</dbReference>
<dbReference type="Pfam" id="PF05163">
    <property type="entry name" value="DinB"/>
    <property type="match status" value="1"/>
</dbReference>
<evidence type="ECO:0000313" key="4">
    <source>
        <dbReference type="Proteomes" id="UP001597541"/>
    </source>
</evidence>
<keyword evidence="4" id="KW-1185">Reference proteome</keyword>
<organism evidence="3 4">
    <name type="scientific">Paenibacillus gansuensis</name>
    <dbReference type="NCBI Taxonomy" id="306542"/>
    <lineage>
        <taxon>Bacteria</taxon>
        <taxon>Bacillati</taxon>
        <taxon>Bacillota</taxon>
        <taxon>Bacilli</taxon>
        <taxon>Bacillales</taxon>
        <taxon>Paenibacillaceae</taxon>
        <taxon>Paenibacillus</taxon>
    </lineage>
</organism>
<gene>
    <name evidence="3" type="ORF">ACFSUF_17395</name>
</gene>
<accession>A0ABW5PFK4</accession>
<evidence type="ECO:0000313" key="3">
    <source>
        <dbReference type="EMBL" id="MFD2614186.1"/>
    </source>
</evidence>
<keyword evidence="2" id="KW-0479">Metal-binding</keyword>
<dbReference type="EMBL" id="JBHUME010000011">
    <property type="protein sequence ID" value="MFD2614186.1"/>
    <property type="molecule type" value="Genomic_DNA"/>
</dbReference>
<protein>
    <submittedName>
        <fullName evidence="3">DinB family protein</fullName>
    </submittedName>
</protein>
<dbReference type="RefSeq" id="WP_377604779.1">
    <property type="nucleotide sequence ID" value="NZ_JBHUME010000011.1"/>
</dbReference>
<dbReference type="SUPFAM" id="SSF109854">
    <property type="entry name" value="DinB/YfiT-like putative metalloenzymes"/>
    <property type="match status" value="1"/>
</dbReference>
<dbReference type="Gene3D" id="1.20.120.450">
    <property type="entry name" value="dinb family like domain"/>
    <property type="match status" value="1"/>
</dbReference>
<evidence type="ECO:0000256" key="1">
    <source>
        <dbReference type="ARBA" id="ARBA00008635"/>
    </source>
</evidence>
<dbReference type="InterPro" id="IPR007837">
    <property type="entry name" value="DinB"/>
</dbReference>
<reference evidence="4" key="1">
    <citation type="journal article" date="2019" name="Int. J. Syst. Evol. Microbiol.">
        <title>The Global Catalogue of Microorganisms (GCM) 10K type strain sequencing project: providing services to taxonomists for standard genome sequencing and annotation.</title>
        <authorList>
            <consortium name="The Broad Institute Genomics Platform"/>
            <consortium name="The Broad Institute Genome Sequencing Center for Infectious Disease"/>
            <person name="Wu L."/>
            <person name="Ma J."/>
        </authorList>
    </citation>
    <scope>NUCLEOTIDE SEQUENCE [LARGE SCALE GENOMIC DNA]</scope>
    <source>
        <strain evidence="4">KCTC 3950</strain>
    </source>
</reference>
<name>A0ABW5PFK4_9BACL</name>
<dbReference type="InterPro" id="IPR034660">
    <property type="entry name" value="DinB/YfiT-like"/>
</dbReference>
<comment type="similarity">
    <text evidence="1">Belongs to the DinB family.</text>
</comment>
<sequence>MRIFAYHAWANERLFQHLDGMPAELLEQESPSSFPTILQTLAHIYQADRRILMRMKEYEVEVQEEKAVSYDWLKEEMCKQHHEIAQYLNDQSDLTRTVPFPRKDGSSLQASLVEVVQHLVNHGTYHRGQITTMLRALGQKGASMDYLTFVWEGK</sequence>
<comment type="caution">
    <text evidence="3">The sequence shown here is derived from an EMBL/GenBank/DDBJ whole genome shotgun (WGS) entry which is preliminary data.</text>
</comment>
<proteinExistence type="inferred from homology"/>